<organism evidence="2 3">
    <name type="scientific">Necator americanus</name>
    <name type="common">Human hookworm</name>
    <dbReference type="NCBI Taxonomy" id="51031"/>
    <lineage>
        <taxon>Eukaryota</taxon>
        <taxon>Metazoa</taxon>
        <taxon>Ecdysozoa</taxon>
        <taxon>Nematoda</taxon>
        <taxon>Chromadorea</taxon>
        <taxon>Rhabditida</taxon>
        <taxon>Rhabditina</taxon>
        <taxon>Rhabditomorpha</taxon>
        <taxon>Strongyloidea</taxon>
        <taxon>Ancylostomatidae</taxon>
        <taxon>Bunostominae</taxon>
        <taxon>Necator</taxon>
    </lineage>
</organism>
<gene>
    <name evidence="2" type="ORF">NECAME_10152</name>
</gene>
<reference evidence="3" key="1">
    <citation type="journal article" date="2014" name="Nat. Genet.">
        <title>Genome of the human hookworm Necator americanus.</title>
        <authorList>
            <person name="Tang Y.T."/>
            <person name="Gao X."/>
            <person name="Rosa B.A."/>
            <person name="Abubucker S."/>
            <person name="Hallsworth-Pepin K."/>
            <person name="Martin J."/>
            <person name="Tyagi R."/>
            <person name="Heizer E."/>
            <person name="Zhang X."/>
            <person name="Bhonagiri-Palsikar V."/>
            <person name="Minx P."/>
            <person name="Warren W.C."/>
            <person name="Wang Q."/>
            <person name="Zhan B."/>
            <person name="Hotez P.J."/>
            <person name="Sternberg P.W."/>
            <person name="Dougall A."/>
            <person name="Gaze S.T."/>
            <person name="Mulvenna J."/>
            <person name="Sotillo J."/>
            <person name="Ranganathan S."/>
            <person name="Rabelo E.M."/>
            <person name="Wilson R.K."/>
            <person name="Felgner P.L."/>
            <person name="Bethony J."/>
            <person name="Hawdon J.M."/>
            <person name="Gasser R.B."/>
            <person name="Loukas A."/>
            <person name="Mitreva M."/>
        </authorList>
    </citation>
    <scope>NUCLEOTIDE SEQUENCE [LARGE SCALE GENOMIC DNA]</scope>
</reference>
<feature type="region of interest" description="Disordered" evidence="1">
    <location>
        <begin position="250"/>
        <end position="293"/>
    </location>
</feature>
<feature type="compositionally biased region" description="Basic and acidic residues" evidence="1">
    <location>
        <begin position="275"/>
        <end position="291"/>
    </location>
</feature>
<dbReference type="OrthoDB" id="5875531at2759"/>
<dbReference type="EMBL" id="KI659740">
    <property type="protein sequence ID" value="ETN78764.1"/>
    <property type="molecule type" value="Genomic_DNA"/>
</dbReference>
<feature type="region of interest" description="Disordered" evidence="1">
    <location>
        <begin position="307"/>
        <end position="391"/>
    </location>
</feature>
<feature type="compositionally biased region" description="Basic and acidic residues" evidence="1">
    <location>
        <begin position="17"/>
        <end position="35"/>
    </location>
</feature>
<sequence length="602" mass="67308">MTDGKEAPTAVVDEANDAVKTEEASADMKPERNCEVAKPTTDSDDQAEVTEDQKESVNSENGDASGCIGEKESTETNPSSDDPNAWRPIEEEKSTLPKSTSENEDGEAEKPANVESEETTEKKRTYNRKVVRLPKEVFDFMARIEEDGVVRFNLTQLGVFYLNELKFMGSNVDALHWDEAEVPVLQVSVPPTAKGDPTLIVDHFSCDPEVREAQETRLKGILENREKLRKLYESGEKVTLADIADRRAAKRLRKRERREERKKLNETETSTGKNTNDEKGDNSKKKEREWRISPLRATIVKKCSVLSKKRSAENTDSSTTLEGGVAAKQPRLESNDAKTFPKKIGGPQSGSKNVSSRRRTLAPQRRGSNTSHFRSGPGAFFGGRSDGRDRFRPRVRPFHDAPIREIPPLFPPRNGPSKVSPWSRPPFQEDMHKLEQVMRRAAHDNSSSFEAARQVERLGLGPAMGAMLNSDMPMNSYNDVAARQMPSLVDQAFTRHHEEPFGGPRYGEEPFGVGRYAGGRDAPIRDISGFVEPLNDFGDSPRKSGYPSSSHVERITYPKIGAGPAFAQSYSNFAEDSFRQRMDYGSGVRPRSVSPYGRTFYR</sequence>
<dbReference type="KEGG" id="nai:NECAME_10152"/>
<feature type="compositionally biased region" description="Basic and acidic residues" evidence="1">
    <location>
        <begin position="257"/>
        <end position="266"/>
    </location>
</feature>
<keyword evidence="3" id="KW-1185">Reference proteome</keyword>
<proteinExistence type="predicted"/>
<dbReference type="OMA" id="PFNDRGR"/>
<evidence type="ECO:0000256" key="1">
    <source>
        <dbReference type="SAM" id="MobiDB-lite"/>
    </source>
</evidence>
<evidence type="ECO:0000313" key="3">
    <source>
        <dbReference type="Proteomes" id="UP000053676"/>
    </source>
</evidence>
<dbReference type="AlphaFoldDB" id="W2TB27"/>
<accession>W2TB27</accession>
<dbReference type="Proteomes" id="UP000053676">
    <property type="component" value="Unassembled WGS sequence"/>
</dbReference>
<feature type="region of interest" description="Disordered" evidence="1">
    <location>
        <begin position="402"/>
        <end position="421"/>
    </location>
</feature>
<evidence type="ECO:0000313" key="2">
    <source>
        <dbReference type="EMBL" id="ETN78764.1"/>
    </source>
</evidence>
<protein>
    <submittedName>
        <fullName evidence="2">Uncharacterized protein</fullName>
    </submittedName>
</protein>
<feature type="region of interest" description="Disordered" evidence="1">
    <location>
        <begin position="1"/>
        <end position="122"/>
    </location>
</feature>
<name>W2TB27_NECAM</name>